<dbReference type="RefSeq" id="WP_126631522.1">
    <property type="nucleotide sequence ID" value="NZ_BIFT01000002.1"/>
</dbReference>
<dbReference type="AlphaFoldDB" id="A0A402BJR2"/>
<dbReference type="OrthoDB" id="883590at2"/>
<gene>
    <name evidence="1" type="ORF">KDA_70570</name>
</gene>
<keyword evidence="2" id="KW-1185">Reference proteome</keyword>
<dbReference type="EMBL" id="BIFT01000002">
    <property type="protein sequence ID" value="GCE31573.1"/>
    <property type="molecule type" value="Genomic_DNA"/>
</dbReference>
<dbReference type="Proteomes" id="UP000287171">
    <property type="component" value="Unassembled WGS sequence"/>
</dbReference>
<proteinExistence type="predicted"/>
<evidence type="ECO:0000313" key="1">
    <source>
        <dbReference type="EMBL" id="GCE31573.1"/>
    </source>
</evidence>
<reference evidence="2" key="1">
    <citation type="submission" date="2018-12" db="EMBL/GenBank/DDBJ databases">
        <title>Tengunoibacter tsumagoiensis gen. nov., sp. nov., Dictyobacter kobayashii sp. nov., D. alpinus sp. nov., and D. joshuensis sp. nov. and description of Dictyobacteraceae fam. nov. within the order Ktedonobacterales isolated from Tengu-no-mugimeshi.</title>
        <authorList>
            <person name="Wang C.M."/>
            <person name="Zheng Y."/>
            <person name="Sakai Y."/>
            <person name="Toyoda A."/>
            <person name="Minakuchi Y."/>
            <person name="Abe K."/>
            <person name="Yokota A."/>
            <person name="Yabe S."/>
        </authorList>
    </citation>
    <scope>NUCLEOTIDE SEQUENCE [LARGE SCALE GENOMIC DNA]</scope>
    <source>
        <strain evidence="2">Uno16</strain>
    </source>
</reference>
<accession>A0A402BJR2</accession>
<sequence>MVQNESISSEGVVLFRPVGEEELALIRESEWTAFPPRLYWQPIFYPVLNEGYATQIACDWNARDGHSGYVTRFQVHKAFLDRYEVRQVGGAVHLEYWIPAEYLEEFNRQLVGPIEVISEFHS</sequence>
<comment type="caution">
    <text evidence="1">The sequence shown here is derived from an EMBL/GenBank/DDBJ whole genome shotgun (WGS) entry which is preliminary data.</text>
</comment>
<evidence type="ECO:0008006" key="3">
    <source>
        <dbReference type="Google" id="ProtNLM"/>
    </source>
</evidence>
<organism evidence="1 2">
    <name type="scientific">Dictyobacter alpinus</name>
    <dbReference type="NCBI Taxonomy" id="2014873"/>
    <lineage>
        <taxon>Bacteria</taxon>
        <taxon>Bacillati</taxon>
        <taxon>Chloroflexota</taxon>
        <taxon>Ktedonobacteria</taxon>
        <taxon>Ktedonobacterales</taxon>
        <taxon>Dictyobacteraceae</taxon>
        <taxon>Dictyobacter</taxon>
    </lineage>
</organism>
<evidence type="ECO:0000313" key="2">
    <source>
        <dbReference type="Proteomes" id="UP000287171"/>
    </source>
</evidence>
<name>A0A402BJR2_9CHLR</name>
<protein>
    <recommendedName>
        <fullName evidence="3">ADP-ribosylation/crystallin J1</fullName>
    </recommendedName>
</protein>